<dbReference type="PANTHER" id="PTHR31676">
    <property type="entry name" value="T31J12.3 PROTEIN-RELATED"/>
    <property type="match status" value="1"/>
</dbReference>
<organism evidence="2 3">
    <name type="scientific">Aristolochia fimbriata</name>
    <name type="common">White veined hardy Dutchman's pipe vine</name>
    <dbReference type="NCBI Taxonomy" id="158543"/>
    <lineage>
        <taxon>Eukaryota</taxon>
        <taxon>Viridiplantae</taxon>
        <taxon>Streptophyta</taxon>
        <taxon>Embryophyta</taxon>
        <taxon>Tracheophyta</taxon>
        <taxon>Spermatophyta</taxon>
        <taxon>Magnoliopsida</taxon>
        <taxon>Magnoliidae</taxon>
        <taxon>Piperales</taxon>
        <taxon>Aristolochiaceae</taxon>
        <taxon>Aristolochia</taxon>
    </lineage>
</organism>
<evidence type="ECO:0000313" key="3">
    <source>
        <dbReference type="Proteomes" id="UP000825729"/>
    </source>
</evidence>
<feature type="signal peptide" evidence="1">
    <location>
        <begin position="1"/>
        <end position="28"/>
    </location>
</feature>
<dbReference type="InterPro" id="IPR007493">
    <property type="entry name" value="DUF538"/>
</dbReference>
<gene>
    <name evidence="2" type="ORF">H6P81_015175</name>
</gene>
<dbReference type="Gene3D" id="2.30.240.10">
    <property type="entry name" value="At5g01610-like"/>
    <property type="match status" value="1"/>
</dbReference>
<sequence>MSYSSLHLCIFTFTGVLLLCIAPLPVFSSEYDRKNTSAAYNVLEQNDFPRGLLPHGATGYELDPKTGRFSVFFNGSCSFSLPDSSYRLSYASVITGTISKGKLKNLGGVRVKVLFFWLRIDQVVRKGDELEFSVRFTSASFPIDNFVEPPHCGCGFECTADGGSRRMRRRWPVSLFFLNLIY</sequence>
<dbReference type="SUPFAM" id="SSF141562">
    <property type="entry name" value="At5g01610-like"/>
    <property type="match status" value="1"/>
</dbReference>
<name>A0AAV7E4J5_ARIFI</name>
<evidence type="ECO:0000256" key="1">
    <source>
        <dbReference type="SAM" id="SignalP"/>
    </source>
</evidence>
<protein>
    <submittedName>
        <fullName evidence="2">Uncharacterized protein</fullName>
    </submittedName>
</protein>
<keyword evidence="1" id="KW-0732">Signal</keyword>
<accession>A0AAV7E4J5</accession>
<reference evidence="2 3" key="1">
    <citation type="submission" date="2021-07" db="EMBL/GenBank/DDBJ databases">
        <title>The Aristolochia fimbriata genome: insights into angiosperm evolution, floral development and chemical biosynthesis.</title>
        <authorList>
            <person name="Jiao Y."/>
        </authorList>
    </citation>
    <scope>NUCLEOTIDE SEQUENCE [LARGE SCALE GENOMIC DNA]</scope>
    <source>
        <strain evidence="2">IBCAS-2021</strain>
        <tissue evidence="2">Leaf</tissue>
    </source>
</reference>
<comment type="caution">
    <text evidence="2">The sequence shown here is derived from an EMBL/GenBank/DDBJ whole genome shotgun (WGS) entry which is preliminary data.</text>
</comment>
<dbReference type="Proteomes" id="UP000825729">
    <property type="component" value="Unassembled WGS sequence"/>
</dbReference>
<dbReference type="AlphaFoldDB" id="A0AAV7E4J5"/>
<dbReference type="Pfam" id="PF04398">
    <property type="entry name" value="DUF538"/>
    <property type="match status" value="1"/>
</dbReference>
<proteinExistence type="predicted"/>
<dbReference type="EMBL" id="JAINDJ010000006">
    <property type="protein sequence ID" value="KAG9443835.1"/>
    <property type="molecule type" value="Genomic_DNA"/>
</dbReference>
<evidence type="ECO:0000313" key="2">
    <source>
        <dbReference type="EMBL" id="KAG9443835.1"/>
    </source>
</evidence>
<dbReference type="InterPro" id="IPR036758">
    <property type="entry name" value="At5g01610-like"/>
</dbReference>
<feature type="chain" id="PRO_5044023500" evidence="1">
    <location>
        <begin position="29"/>
        <end position="182"/>
    </location>
</feature>
<keyword evidence="3" id="KW-1185">Reference proteome</keyword>
<dbReference type="PANTHER" id="PTHR31676:SF76">
    <property type="entry name" value="OS05G0362300 PROTEIN"/>
    <property type="match status" value="1"/>
</dbReference>